<protein>
    <submittedName>
        <fullName evidence="2">Uncharacterized protein</fullName>
    </submittedName>
</protein>
<dbReference type="EMBL" id="JAZHFS010000003">
    <property type="protein sequence ID" value="MEF2111650.1"/>
    <property type="molecule type" value="Genomic_DNA"/>
</dbReference>
<dbReference type="Proteomes" id="UP001498469">
    <property type="component" value="Unassembled WGS sequence"/>
</dbReference>
<organism evidence="2 3">
    <name type="scientific">Clostridium frigoriphilum</name>
    <dbReference type="NCBI Taxonomy" id="443253"/>
    <lineage>
        <taxon>Bacteria</taxon>
        <taxon>Bacillati</taxon>
        <taxon>Bacillota</taxon>
        <taxon>Clostridia</taxon>
        <taxon>Eubacteriales</taxon>
        <taxon>Clostridiaceae</taxon>
        <taxon>Clostridium</taxon>
    </lineage>
</organism>
<name>A0ABU7UME9_9CLOT</name>
<proteinExistence type="predicted"/>
<keyword evidence="1" id="KW-0732">Signal</keyword>
<gene>
    <name evidence="2" type="ORF">SJI18_04925</name>
</gene>
<evidence type="ECO:0000256" key="1">
    <source>
        <dbReference type="SAM" id="SignalP"/>
    </source>
</evidence>
<comment type="caution">
    <text evidence="2">The sequence shown here is derived from an EMBL/GenBank/DDBJ whole genome shotgun (WGS) entry which is preliminary data.</text>
</comment>
<dbReference type="RefSeq" id="WP_216246813.1">
    <property type="nucleotide sequence ID" value="NZ_JAZHFS010000003.1"/>
</dbReference>
<sequence length="239" mass="27019">MKSTSLRIKILSGMLSAGIAFSGTSLAFATDNNIENEKVVTNIKFKHSSSNKKVDKAQRAEVKATLQIVIKESVNSNIITKAEGDKVLEYVSIKSEKKHKGCEKGKCDGKKGGLFNDLVTEGILTKDKSEALREKMYVKRTEIKTVELKNGLKGLVDDKVITIEQSNKVQDIMMERQTQRKEIYKKMQNMSQKERQEYVKKMDGTKVNPMKALVDNGTITKEQEVKIQHVLPHHGHHYK</sequence>
<accession>A0ABU7UME9</accession>
<keyword evidence="3" id="KW-1185">Reference proteome</keyword>
<evidence type="ECO:0000313" key="2">
    <source>
        <dbReference type="EMBL" id="MEF2111650.1"/>
    </source>
</evidence>
<reference evidence="2 3" key="1">
    <citation type="submission" date="2023-11" db="EMBL/GenBank/DDBJ databases">
        <title>Draft genome sequence of a psychrophilic Clostridium strain from permafrost water brine.</title>
        <authorList>
            <person name="Shcherbakova V.A."/>
            <person name="Trubitsyn V.E."/>
            <person name="Zakharyuk A.G."/>
        </authorList>
    </citation>
    <scope>NUCLEOTIDE SEQUENCE [LARGE SCALE GENOMIC DNA]</scope>
    <source>
        <strain evidence="2 3">14F</strain>
    </source>
</reference>
<feature type="signal peptide" evidence="1">
    <location>
        <begin position="1"/>
        <end position="29"/>
    </location>
</feature>
<feature type="chain" id="PRO_5045333621" evidence="1">
    <location>
        <begin position="30"/>
        <end position="239"/>
    </location>
</feature>
<evidence type="ECO:0000313" key="3">
    <source>
        <dbReference type="Proteomes" id="UP001498469"/>
    </source>
</evidence>